<dbReference type="RefSeq" id="WP_210204961.1">
    <property type="nucleotide sequence ID" value="NZ_QGGU01000011.1"/>
</dbReference>
<keyword evidence="5" id="KW-1185">Reference proteome</keyword>
<dbReference type="SUPFAM" id="SSF53335">
    <property type="entry name" value="S-adenosyl-L-methionine-dependent methyltransferases"/>
    <property type="match status" value="1"/>
</dbReference>
<protein>
    <submittedName>
        <fullName evidence="4">Dimethylhistidine N-methyltransferase</fullName>
    </submittedName>
</protein>
<dbReference type="Gene3D" id="3.40.50.150">
    <property type="entry name" value="Vaccinia Virus protein VP39"/>
    <property type="match status" value="1"/>
</dbReference>
<evidence type="ECO:0000256" key="2">
    <source>
        <dbReference type="ARBA" id="ARBA00022679"/>
    </source>
</evidence>
<dbReference type="EMBL" id="QGGU01000011">
    <property type="protein sequence ID" value="PWK47285.1"/>
    <property type="molecule type" value="Genomic_DNA"/>
</dbReference>
<organism evidence="4 5">
    <name type="scientific">Pleionea mediterranea</name>
    <dbReference type="NCBI Taxonomy" id="523701"/>
    <lineage>
        <taxon>Bacteria</taxon>
        <taxon>Pseudomonadati</taxon>
        <taxon>Pseudomonadota</taxon>
        <taxon>Gammaproteobacteria</taxon>
        <taxon>Oceanospirillales</taxon>
        <taxon>Pleioneaceae</taxon>
        <taxon>Pleionea</taxon>
    </lineage>
</organism>
<reference evidence="4 5" key="1">
    <citation type="submission" date="2018-05" db="EMBL/GenBank/DDBJ databases">
        <title>Genomic Encyclopedia of Type Strains, Phase IV (KMG-IV): sequencing the most valuable type-strain genomes for metagenomic binning, comparative biology and taxonomic classification.</title>
        <authorList>
            <person name="Goeker M."/>
        </authorList>
    </citation>
    <scope>NUCLEOTIDE SEQUENCE [LARGE SCALE GENOMIC DNA]</scope>
    <source>
        <strain evidence="4 5">DSM 25350</strain>
    </source>
</reference>
<dbReference type="InterPro" id="IPR019257">
    <property type="entry name" value="MeTrfase_dom"/>
</dbReference>
<name>A0A316FGP2_9GAMM</name>
<evidence type="ECO:0000256" key="1">
    <source>
        <dbReference type="ARBA" id="ARBA00022603"/>
    </source>
</evidence>
<feature type="domain" description="Histidine-specific methyltransferase SAM-dependent" evidence="3">
    <location>
        <begin position="24"/>
        <end position="320"/>
    </location>
</feature>
<accession>A0A316FGP2</accession>
<evidence type="ECO:0000313" key="5">
    <source>
        <dbReference type="Proteomes" id="UP000245790"/>
    </source>
</evidence>
<dbReference type="InterPro" id="IPR017804">
    <property type="entry name" value="MeTrfase_EgtD-like"/>
</dbReference>
<gene>
    <name evidence="4" type="ORF">C8D97_11130</name>
</gene>
<evidence type="ECO:0000313" key="4">
    <source>
        <dbReference type="EMBL" id="PWK47285.1"/>
    </source>
</evidence>
<dbReference type="AlphaFoldDB" id="A0A316FGP2"/>
<dbReference type="Pfam" id="PF10017">
    <property type="entry name" value="Methyltransf_33"/>
    <property type="match status" value="1"/>
</dbReference>
<dbReference type="PANTHER" id="PTHR43397">
    <property type="entry name" value="ERGOTHIONEINE BIOSYNTHESIS PROTEIN 1"/>
    <property type="match status" value="1"/>
</dbReference>
<dbReference type="NCBIfam" id="TIGR03438">
    <property type="entry name" value="egtD_ergothio"/>
    <property type="match status" value="1"/>
</dbReference>
<dbReference type="InterPro" id="IPR035094">
    <property type="entry name" value="EgtD"/>
</dbReference>
<comment type="caution">
    <text evidence="4">The sequence shown here is derived from an EMBL/GenBank/DDBJ whole genome shotgun (WGS) entry which is preliminary data.</text>
</comment>
<keyword evidence="1 4" id="KW-0489">Methyltransferase</keyword>
<proteinExistence type="predicted"/>
<dbReference type="Proteomes" id="UP000245790">
    <property type="component" value="Unassembled WGS sequence"/>
</dbReference>
<keyword evidence="2 4" id="KW-0808">Transferase</keyword>
<dbReference type="GO" id="GO:0032259">
    <property type="term" value="P:methylation"/>
    <property type="evidence" value="ECO:0007669"/>
    <property type="project" value="UniProtKB-KW"/>
</dbReference>
<dbReference type="PANTHER" id="PTHR43397:SF1">
    <property type="entry name" value="ERGOTHIONEINE BIOSYNTHESIS PROTEIN 1"/>
    <property type="match status" value="1"/>
</dbReference>
<sequence length="324" mass="37017">MNQAVKKERIYYYEQHKVIDTMLDDLHQGLSKPQKALSPKYFYDQTGSQLFDQITELPEYYPTRTEIAILKQHASEFVDLLGKDSILLELGSGSSLKIRILLEALKPKIYVPMDISKEHLIASAQQLAEDYPWLEVHANRVDYSQSWEIPDFGPGRYNAFFPGSSIGNFDPEDACKLLSQVAKLVGNNGGLLIGVDMKKDSQILEQAYNDSAGVTAQFNLNVLNHLKQRLNVKVEPENFQHKAIYNPELGRIEMHLISQQDQTITVDDQSYTLKKGETIHTESSYKYSVDDFHQLVARAGFKPEKVWVDDDQLFSIHYLKVSRS</sequence>
<dbReference type="GO" id="GO:0008168">
    <property type="term" value="F:methyltransferase activity"/>
    <property type="evidence" value="ECO:0007669"/>
    <property type="project" value="UniProtKB-KW"/>
</dbReference>
<dbReference type="PIRSF" id="PIRSF018005">
    <property type="entry name" value="UCP018005"/>
    <property type="match status" value="1"/>
</dbReference>
<evidence type="ECO:0000259" key="3">
    <source>
        <dbReference type="Pfam" id="PF10017"/>
    </source>
</evidence>
<dbReference type="InterPro" id="IPR029063">
    <property type="entry name" value="SAM-dependent_MTases_sf"/>
</dbReference>
<dbReference type="InterPro" id="IPR051128">
    <property type="entry name" value="EgtD_Methyltrsf_superfamily"/>
</dbReference>